<dbReference type="Proteomes" id="UP000228859">
    <property type="component" value="Unassembled WGS sequence"/>
</dbReference>
<proteinExistence type="predicted"/>
<gene>
    <name evidence="1" type="ORF">CFH83_04895</name>
</gene>
<reference evidence="1 2" key="1">
    <citation type="journal article" date="2017" name="Front. Microbiol.">
        <title>Comparative Genomic Analysis of the Class Epsilonproteobacteria and Proposed Reclassification to Epsilonbacteraeota (phyl. nov.).</title>
        <authorList>
            <person name="Waite D.W."/>
            <person name="Vanwonterghem I."/>
            <person name="Rinke C."/>
            <person name="Parks D.H."/>
            <person name="Zhang Y."/>
            <person name="Takai K."/>
            <person name="Sievert S.M."/>
            <person name="Simon J."/>
            <person name="Campbell B.J."/>
            <person name="Hanson T.E."/>
            <person name="Woyke T."/>
            <person name="Klotz M.G."/>
            <person name="Hugenholtz P."/>
        </authorList>
    </citation>
    <scope>NUCLEOTIDE SEQUENCE [LARGE SCALE GENOMIC DNA]</scope>
    <source>
        <strain evidence="1">UBA12443</strain>
    </source>
</reference>
<dbReference type="AlphaFoldDB" id="A0A2D3WDX4"/>
<dbReference type="RefSeq" id="WP_294896164.1">
    <property type="nucleotide sequence ID" value="NZ_DLUI01000071.1"/>
</dbReference>
<evidence type="ECO:0000313" key="1">
    <source>
        <dbReference type="EMBL" id="DAB38628.1"/>
    </source>
</evidence>
<evidence type="ECO:0000313" key="2">
    <source>
        <dbReference type="Proteomes" id="UP000228859"/>
    </source>
</evidence>
<comment type="caution">
    <text evidence="1">The sequence shown here is derived from an EMBL/GenBank/DDBJ whole genome shotgun (WGS) entry which is preliminary data.</text>
</comment>
<name>A0A2D3WDX4_9BACT</name>
<accession>A0A2D3WDX4</accession>
<protein>
    <submittedName>
        <fullName evidence="1">Uncharacterized protein</fullName>
    </submittedName>
</protein>
<dbReference type="EMBL" id="DLUI01000071">
    <property type="protein sequence ID" value="DAB38628.1"/>
    <property type="molecule type" value="Genomic_DNA"/>
</dbReference>
<organism evidence="1 2">
    <name type="scientific">Sulfuricurvum kujiense</name>
    <dbReference type="NCBI Taxonomy" id="148813"/>
    <lineage>
        <taxon>Bacteria</taxon>
        <taxon>Pseudomonadati</taxon>
        <taxon>Campylobacterota</taxon>
        <taxon>Epsilonproteobacteria</taxon>
        <taxon>Campylobacterales</taxon>
        <taxon>Sulfurimonadaceae</taxon>
        <taxon>Sulfuricurvum</taxon>
    </lineage>
</organism>
<sequence length="77" mass="8806">MLSVQINNPAVENFFHHSSESIVQFLEKAVAHLEKKPSFIVSSMDDARARVESARKSDDTLSEEEYKSDMEAFWKSV</sequence>